<name>E6ZY91_SPORE</name>
<protein>
    <submittedName>
        <fullName evidence="3">Uncharacterized protein</fullName>
    </submittedName>
</protein>
<evidence type="ECO:0000256" key="2">
    <source>
        <dbReference type="SAM" id="Phobius"/>
    </source>
</evidence>
<evidence type="ECO:0000256" key="1">
    <source>
        <dbReference type="SAM" id="MobiDB-lite"/>
    </source>
</evidence>
<dbReference type="eggNOG" id="ENOG502RDRF">
    <property type="taxonomic scope" value="Eukaryota"/>
</dbReference>
<dbReference type="AlphaFoldDB" id="E6ZY91"/>
<feature type="region of interest" description="Disordered" evidence="1">
    <location>
        <begin position="1"/>
        <end position="51"/>
    </location>
</feature>
<gene>
    <name evidence="3" type="ORF">sr10712.2</name>
</gene>
<feature type="compositionally biased region" description="Low complexity" evidence="1">
    <location>
        <begin position="8"/>
        <end position="26"/>
    </location>
</feature>
<sequence length="205" mass="21463">MEDVRIASSSSSPSRHLRSLPRPGSRGLSRIGFGLGHASGSGDVEEDPHPVFINGVLSNATSRHTSPWASTAVSPVSTPASSAVHGYFDSESPPQRSPERKRTSWLGSMPASYFTPHRASDALSPPPPVCPRSGKRQRSSASLSSSISSSPAAGVEGKVESDALSLVPNAQFLGPMLLMILIISSPLIKVLSVLLFVAIVVLDDA</sequence>
<keyword evidence="2" id="KW-1133">Transmembrane helix</keyword>
<feature type="compositionally biased region" description="Low complexity" evidence="1">
    <location>
        <begin position="139"/>
        <end position="153"/>
    </location>
</feature>
<reference evidence="3 4" key="1">
    <citation type="journal article" date="2010" name="Science">
        <title>Pathogenicity determinants in smut fungi revealed by genome comparison.</title>
        <authorList>
            <person name="Schirawski J."/>
            <person name="Mannhaupt G."/>
            <person name="Muench K."/>
            <person name="Brefort T."/>
            <person name="Schipper K."/>
            <person name="Doehlemann G."/>
            <person name="Di Stasio M."/>
            <person name="Roessel N."/>
            <person name="Mendoza-Mendoza A."/>
            <person name="Pester D."/>
            <person name="Mueller O."/>
            <person name="Winterberg B."/>
            <person name="Meyer E."/>
            <person name="Ghareeb H."/>
            <person name="Wollenberg T."/>
            <person name="Muensterkoetter M."/>
            <person name="Wong P."/>
            <person name="Walter M."/>
            <person name="Stukenbrock E."/>
            <person name="Gueldener U."/>
            <person name="Kahmann R."/>
        </authorList>
    </citation>
    <scope>NUCLEOTIDE SEQUENCE [LARGE SCALE GENOMIC DNA]</scope>
    <source>
        <strain evidence="4">SRZ2</strain>
    </source>
</reference>
<dbReference type="HOGENOM" id="CLU_1338286_0_0_1"/>
<keyword evidence="4" id="KW-1185">Reference proteome</keyword>
<accession>E6ZY91</accession>
<organism evidence="3 4">
    <name type="scientific">Sporisorium reilianum (strain SRZ2)</name>
    <name type="common">Maize head smut fungus</name>
    <dbReference type="NCBI Taxonomy" id="999809"/>
    <lineage>
        <taxon>Eukaryota</taxon>
        <taxon>Fungi</taxon>
        <taxon>Dikarya</taxon>
        <taxon>Basidiomycota</taxon>
        <taxon>Ustilaginomycotina</taxon>
        <taxon>Ustilaginomycetes</taxon>
        <taxon>Ustilaginales</taxon>
        <taxon>Ustilaginaceae</taxon>
        <taxon>Sporisorium</taxon>
    </lineage>
</organism>
<evidence type="ECO:0000313" key="3">
    <source>
        <dbReference type="EMBL" id="CBQ72198.1"/>
    </source>
</evidence>
<feature type="compositionally biased region" description="Low complexity" evidence="1">
    <location>
        <begin position="69"/>
        <end position="84"/>
    </location>
</feature>
<dbReference type="EMBL" id="FQ311452">
    <property type="protein sequence ID" value="CBQ72198.1"/>
    <property type="molecule type" value="Genomic_DNA"/>
</dbReference>
<keyword evidence="2" id="KW-0472">Membrane</keyword>
<dbReference type="OrthoDB" id="2556641at2759"/>
<keyword evidence="2" id="KW-0812">Transmembrane</keyword>
<feature type="region of interest" description="Disordered" evidence="1">
    <location>
        <begin position="66"/>
        <end position="103"/>
    </location>
</feature>
<feature type="region of interest" description="Disordered" evidence="1">
    <location>
        <begin position="116"/>
        <end position="153"/>
    </location>
</feature>
<dbReference type="VEuPathDB" id="FungiDB:sr10712.2"/>
<proteinExistence type="predicted"/>
<evidence type="ECO:0000313" key="4">
    <source>
        <dbReference type="Proteomes" id="UP000008867"/>
    </source>
</evidence>
<dbReference type="Proteomes" id="UP000008867">
    <property type="component" value="Chromosome 3"/>
</dbReference>
<feature type="transmembrane region" description="Helical" evidence="2">
    <location>
        <begin position="176"/>
        <end position="202"/>
    </location>
</feature>